<dbReference type="GO" id="GO:0000785">
    <property type="term" value="C:chromatin"/>
    <property type="evidence" value="ECO:0007669"/>
    <property type="project" value="TreeGrafter"/>
</dbReference>
<dbReference type="GO" id="GO:0008270">
    <property type="term" value="F:zinc ion binding"/>
    <property type="evidence" value="ECO:0007669"/>
    <property type="project" value="UniProtKB-KW"/>
</dbReference>
<name>A0A9P9D311_9PLEO</name>
<comment type="caution">
    <text evidence="10">The sequence shown here is derived from an EMBL/GenBank/DDBJ whole genome shotgun (WGS) entry which is preliminary data.</text>
</comment>
<dbReference type="GO" id="GO:0006351">
    <property type="term" value="P:DNA-templated transcription"/>
    <property type="evidence" value="ECO:0007669"/>
    <property type="project" value="InterPro"/>
</dbReference>
<dbReference type="PROSITE" id="PS00028">
    <property type="entry name" value="ZINC_FINGER_C2H2_1"/>
    <property type="match status" value="1"/>
</dbReference>
<dbReference type="GO" id="GO:0005634">
    <property type="term" value="C:nucleus"/>
    <property type="evidence" value="ECO:0007669"/>
    <property type="project" value="UniProtKB-SubCell"/>
</dbReference>
<dbReference type="PROSITE" id="PS50157">
    <property type="entry name" value="ZINC_FINGER_C2H2_2"/>
    <property type="match status" value="1"/>
</dbReference>
<sequence>MPPPLGEGSSRKHQCSTCNKAYSTNSHLRRHEATHSGKHLLTCPFCHSHFSRRDIACRHVKGCSTDGLRVMFPTLKRGKKRMACDKCSQRKLSCDTNAPCTRCRSSGITCTYRRLDLSASFSSLHYATNGHSKSSVIDSNTSSGRECGRMPIDFLLNFTNASGYSASTAVAADAVDPSTAKNEVGHSNPQLYLEDNYMAYETPFWDFDDPFLNFFDVSPSRFSGEYCFNHDDPSPKHQETLALEARMSSIVYELSAMHNSGLRHDFGVETNFDVQLAAVVFTVANLRRFTWGFFHYFHHHIPIIHRPTFNSETVSLPLLLAIFLFGSMCSAPLDMAISTRRFFDIAEAYIFDHSIFKQVLQGSLEGRNSNDEVEILQAALMVLIIQNNKNDVMTRRRIRLQRSPCLIAAVRISGLFGHKRQYHTNGTSVSKWQNFISDEIRVRMAAWTFITDSISALFFNNPPQVAIFEMLGDFPCEEDLFEAETASDFERLALALLGPTGPQSHSLSEFTSFILSESVLTPQIYLEGHITVANMLIAIYALQSVAITLKMNLLAPAVAGLILRGTDRWKSLWDTVTKGEEYKSERQKGFVRHAAEFWWLTRTIVRIGQSGDPNCRYMQCIPSDSVKDLHDFIRKYESKVE</sequence>
<evidence type="ECO:0000259" key="8">
    <source>
        <dbReference type="PROSITE" id="PS50048"/>
    </source>
</evidence>
<dbReference type="GO" id="GO:0000978">
    <property type="term" value="F:RNA polymerase II cis-regulatory region sequence-specific DNA binding"/>
    <property type="evidence" value="ECO:0007669"/>
    <property type="project" value="InterPro"/>
</dbReference>
<evidence type="ECO:0000256" key="7">
    <source>
        <dbReference type="PROSITE-ProRule" id="PRU00042"/>
    </source>
</evidence>
<dbReference type="CDD" id="cd12148">
    <property type="entry name" value="fungal_TF_MHR"/>
    <property type="match status" value="1"/>
</dbReference>
<evidence type="ECO:0000256" key="3">
    <source>
        <dbReference type="ARBA" id="ARBA00022737"/>
    </source>
</evidence>
<dbReference type="SUPFAM" id="SSF57701">
    <property type="entry name" value="Zn2/Cys6 DNA-binding domain"/>
    <property type="match status" value="1"/>
</dbReference>
<evidence type="ECO:0000256" key="1">
    <source>
        <dbReference type="ARBA" id="ARBA00004123"/>
    </source>
</evidence>
<evidence type="ECO:0000256" key="2">
    <source>
        <dbReference type="ARBA" id="ARBA00022723"/>
    </source>
</evidence>
<dbReference type="OrthoDB" id="3945418at2759"/>
<keyword evidence="4 7" id="KW-0863">Zinc-finger</keyword>
<evidence type="ECO:0000256" key="5">
    <source>
        <dbReference type="ARBA" id="ARBA00022833"/>
    </source>
</evidence>
<dbReference type="InterPro" id="IPR036236">
    <property type="entry name" value="Znf_C2H2_sf"/>
</dbReference>
<dbReference type="Gene3D" id="3.30.160.60">
    <property type="entry name" value="Classic Zinc Finger"/>
    <property type="match status" value="1"/>
</dbReference>
<keyword evidence="3" id="KW-0677">Repeat</keyword>
<keyword evidence="11" id="KW-1185">Reference proteome</keyword>
<organism evidence="10 11">
    <name type="scientific">Dendryphion nanum</name>
    <dbReference type="NCBI Taxonomy" id="256645"/>
    <lineage>
        <taxon>Eukaryota</taxon>
        <taxon>Fungi</taxon>
        <taxon>Dikarya</taxon>
        <taxon>Ascomycota</taxon>
        <taxon>Pezizomycotina</taxon>
        <taxon>Dothideomycetes</taxon>
        <taxon>Pleosporomycetidae</taxon>
        <taxon>Pleosporales</taxon>
        <taxon>Torulaceae</taxon>
        <taxon>Dendryphion</taxon>
    </lineage>
</organism>
<dbReference type="Pfam" id="PF04082">
    <property type="entry name" value="Fungal_trans"/>
    <property type="match status" value="1"/>
</dbReference>
<evidence type="ECO:0000259" key="9">
    <source>
        <dbReference type="PROSITE" id="PS50157"/>
    </source>
</evidence>
<dbReference type="EMBL" id="JAGMWT010000023">
    <property type="protein sequence ID" value="KAH7111805.1"/>
    <property type="molecule type" value="Genomic_DNA"/>
</dbReference>
<dbReference type="SMART" id="SM00066">
    <property type="entry name" value="GAL4"/>
    <property type="match status" value="1"/>
</dbReference>
<dbReference type="PROSITE" id="PS50048">
    <property type="entry name" value="ZN2_CY6_FUNGAL_2"/>
    <property type="match status" value="1"/>
</dbReference>
<evidence type="ECO:0008006" key="12">
    <source>
        <dbReference type="Google" id="ProtNLM"/>
    </source>
</evidence>
<dbReference type="AlphaFoldDB" id="A0A9P9D311"/>
<dbReference type="CDD" id="cd00067">
    <property type="entry name" value="GAL4"/>
    <property type="match status" value="1"/>
</dbReference>
<dbReference type="InterPro" id="IPR013087">
    <property type="entry name" value="Znf_C2H2_type"/>
</dbReference>
<reference evidence="10" key="1">
    <citation type="journal article" date="2021" name="Nat. Commun.">
        <title>Genetic determinants of endophytism in the Arabidopsis root mycobiome.</title>
        <authorList>
            <person name="Mesny F."/>
            <person name="Miyauchi S."/>
            <person name="Thiergart T."/>
            <person name="Pickel B."/>
            <person name="Atanasova L."/>
            <person name="Karlsson M."/>
            <person name="Huettel B."/>
            <person name="Barry K.W."/>
            <person name="Haridas S."/>
            <person name="Chen C."/>
            <person name="Bauer D."/>
            <person name="Andreopoulos W."/>
            <person name="Pangilinan J."/>
            <person name="LaButti K."/>
            <person name="Riley R."/>
            <person name="Lipzen A."/>
            <person name="Clum A."/>
            <person name="Drula E."/>
            <person name="Henrissat B."/>
            <person name="Kohler A."/>
            <person name="Grigoriev I.V."/>
            <person name="Martin F.M."/>
            <person name="Hacquard S."/>
        </authorList>
    </citation>
    <scope>NUCLEOTIDE SEQUENCE</scope>
    <source>
        <strain evidence="10">MPI-CAGE-CH-0243</strain>
    </source>
</reference>
<evidence type="ECO:0000313" key="10">
    <source>
        <dbReference type="EMBL" id="KAH7111805.1"/>
    </source>
</evidence>
<feature type="domain" description="Zn(2)-C6 fungal-type" evidence="8">
    <location>
        <begin position="83"/>
        <end position="112"/>
    </location>
</feature>
<dbReference type="PANTHER" id="PTHR40626:SF1">
    <property type="entry name" value="TRANSCRIPTION FACTOR WITH C2H2 AND ZN(2)-CYS(6) DNA BINDING DOMAIN (EUROFUNG)"/>
    <property type="match status" value="1"/>
</dbReference>
<dbReference type="Gene3D" id="4.10.240.10">
    <property type="entry name" value="Zn(2)-C6 fungal-type DNA-binding domain"/>
    <property type="match status" value="1"/>
</dbReference>
<evidence type="ECO:0000256" key="4">
    <source>
        <dbReference type="ARBA" id="ARBA00022771"/>
    </source>
</evidence>
<accession>A0A9P9D311</accession>
<proteinExistence type="predicted"/>
<keyword evidence="5" id="KW-0862">Zinc</keyword>
<dbReference type="PANTHER" id="PTHR40626">
    <property type="entry name" value="MIP31509P"/>
    <property type="match status" value="1"/>
</dbReference>
<dbReference type="InterPro" id="IPR001138">
    <property type="entry name" value="Zn2Cys6_DnaBD"/>
</dbReference>
<keyword evidence="2" id="KW-0479">Metal-binding</keyword>
<dbReference type="PROSITE" id="PS00463">
    <property type="entry name" value="ZN2_CY6_FUNGAL_1"/>
    <property type="match status" value="1"/>
</dbReference>
<evidence type="ECO:0000313" key="11">
    <source>
        <dbReference type="Proteomes" id="UP000700596"/>
    </source>
</evidence>
<dbReference type="GO" id="GO:0000981">
    <property type="term" value="F:DNA-binding transcription factor activity, RNA polymerase II-specific"/>
    <property type="evidence" value="ECO:0007669"/>
    <property type="project" value="InterPro"/>
</dbReference>
<feature type="domain" description="C2H2-type" evidence="9">
    <location>
        <begin position="13"/>
        <end position="40"/>
    </location>
</feature>
<dbReference type="InterPro" id="IPR051059">
    <property type="entry name" value="VerF-like"/>
</dbReference>
<dbReference type="SUPFAM" id="SSF57667">
    <property type="entry name" value="beta-beta-alpha zinc fingers"/>
    <property type="match status" value="1"/>
</dbReference>
<protein>
    <recommendedName>
        <fullName evidence="12">Zn(2)-C6 fungal-type domain-containing protein</fullName>
    </recommendedName>
</protein>
<evidence type="ECO:0000256" key="6">
    <source>
        <dbReference type="ARBA" id="ARBA00023242"/>
    </source>
</evidence>
<gene>
    <name evidence="10" type="ORF">B0J11DRAFT_190920</name>
</gene>
<comment type="subcellular location">
    <subcellularLocation>
        <location evidence="1">Nucleus</location>
    </subcellularLocation>
</comment>
<dbReference type="Proteomes" id="UP000700596">
    <property type="component" value="Unassembled WGS sequence"/>
</dbReference>
<dbReference type="InterPro" id="IPR007219">
    <property type="entry name" value="XnlR_reg_dom"/>
</dbReference>
<dbReference type="InterPro" id="IPR036864">
    <property type="entry name" value="Zn2-C6_fun-type_DNA-bd_sf"/>
</dbReference>
<dbReference type="Pfam" id="PF00172">
    <property type="entry name" value="Zn_clus"/>
    <property type="match status" value="1"/>
</dbReference>
<keyword evidence="6" id="KW-0539">Nucleus</keyword>